<comment type="similarity">
    <text evidence="2">Belongs to the MYB-CC family.</text>
</comment>
<dbReference type="Pfam" id="PF14379">
    <property type="entry name" value="Myb_CC_LHEQLE"/>
    <property type="match status" value="1"/>
</dbReference>
<dbReference type="InterPro" id="IPR006447">
    <property type="entry name" value="Myb_dom_plants"/>
</dbReference>
<name>A0AAV0F0K1_9ASTE</name>
<dbReference type="SUPFAM" id="SSF46689">
    <property type="entry name" value="Homeodomain-like"/>
    <property type="match status" value="1"/>
</dbReference>
<accession>A0AAV0F0K1</accession>
<evidence type="ECO:0000256" key="1">
    <source>
        <dbReference type="ARBA" id="ARBA00004123"/>
    </source>
</evidence>
<evidence type="ECO:0008006" key="11">
    <source>
        <dbReference type="Google" id="ProtNLM"/>
    </source>
</evidence>
<dbReference type="EMBL" id="CAMAPF010000954">
    <property type="protein sequence ID" value="CAH9129005.1"/>
    <property type="molecule type" value="Genomic_DNA"/>
</dbReference>
<evidence type="ECO:0000259" key="7">
    <source>
        <dbReference type="Pfam" id="PF00249"/>
    </source>
</evidence>
<gene>
    <name evidence="9" type="ORF">CEPIT_LOCUS29510</name>
</gene>
<organism evidence="9 10">
    <name type="scientific">Cuscuta epithymum</name>
    <dbReference type="NCBI Taxonomy" id="186058"/>
    <lineage>
        <taxon>Eukaryota</taxon>
        <taxon>Viridiplantae</taxon>
        <taxon>Streptophyta</taxon>
        <taxon>Embryophyta</taxon>
        <taxon>Tracheophyta</taxon>
        <taxon>Spermatophyta</taxon>
        <taxon>Magnoliopsida</taxon>
        <taxon>eudicotyledons</taxon>
        <taxon>Gunneridae</taxon>
        <taxon>Pentapetalae</taxon>
        <taxon>asterids</taxon>
        <taxon>lamiids</taxon>
        <taxon>Solanales</taxon>
        <taxon>Convolvulaceae</taxon>
        <taxon>Cuscuteae</taxon>
        <taxon>Cuscuta</taxon>
        <taxon>Cuscuta subgen. Cuscuta</taxon>
    </lineage>
</organism>
<evidence type="ECO:0000256" key="6">
    <source>
        <dbReference type="ARBA" id="ARBA00023242"/>
    </source>
</evidence>
<evidence type="ECO:0000256" key="4">
    <source>
        <dbReference type="ARBA" id="ARBA00023054"/>
    </source>
</evidence>
<keyword evidence="5" id="KW-0804">Transcription</keyword>
<dbReference type="GO" id="GO:0010597">
    <property type="term" value="P:green leaf volatile biosynthetic process"/>
    <property type="evidence" value="ECO:0007669"/>
    <property type="project" value="UniProtKB-ARBA"/>
</dbReference>
<evidence type="ECO:0000256" key="3">
    <source>
        <dbReference type="ARBA" id="ARBA00023015"/>
    </source>
</evidence>
<dbReference type="Gene3D" id="1.10.10.60">
    <property type="entry name" value="Homeodomain-like"/>
    <property type="match status" value="1"/>
</dbReference>
<evidence type="ECO:0000259" key="8">
    <source>
        <dbReference type="Pfam" id="PF14379"/>
    </source>
</evidence>
<reference evidence="9" key="1">
    <citation type="submission" date="2022-07" db="EMBL/GenBank/DDBJ databases">
        <authorList>
            <person name="Macas J."/>
            <person name="Novak P."/>
            <person name="Neumann P."/>
        </authorList>
    </citation>
    <scope>NUCLEOTIDE SEQUENCE</scope>
</reference>
<comment type="subcellular location">
    <subcellularLocation>
        <location evidence="1">Nucleus</location>
    </subcellularLocation>
</comment>
<comment type="caution">
    <text evidence="9">The sequence shown here is derived from an EMBL/GenBank/DDBJ whole genome shotgun (WGS) entry which is preliminary data.</text>
</comment>
<feature type="domain" description="MYB-CC type transcription factor LHEQLE-containing" evidence="8">
    <location>
        <begin position="133"/>
        <end position="176"/>
    </location>
</feature>
<evidence type="ECO:0000313" key="10">
    <source>
        <dbReference type="Proteomes" id="UP001152523"/>
    </source>
</evidence>
<dbReference type="InterPro" id="IPR009057">
    <property type="entry name" value="Homeodomain-like_sf"/>
</dbReference>
<sequence length="343" mass="38919">MYISAKMILEIANNKNKNPWLVGSGDTKPRLKWTPELHHRFVDAVSQLGGAEKATPKSLMRKMNIQGITLYHLKSHLQKFRLGKGQNPQPRQDSKQEAKLRTLVLADYIEHQSQSPADNSDEAQGQMNDTETAQALRIQMEVHRKLQEQIEVQRHIHQRIEAQGKYLQSVIKMAHETLSGCGSSIEVELAKAEISKLKLMVDMECFSCSSSGLTEKECSVRKDTECLGRMGYEPEAMEEAGKQVPENSSVELPLMEMHPSFGNRLNGYTSERKRSQCTSSDNNCNEKPCDLIFKANTYDQNLKTIGFLKNPDLNKKCLRDFDSCHPKDIDLNCNGLERFNGYI</sequence>
<dbReference type="InterPro" id="IPR046955">
    <property type="entry name" value="PHR1-like"/>
</dbReference>
<dbReference type="InterPro" id="IPR001005">
    <property type="entry name" value="SANT/Myb"/>
</dbReference>
<dbReference type="GO" id="GO:0000976">
    <property type="term" value="F:transcription cis-regulatory region binding"/>
    <property type="evidence" value="ECO:0007669"/>
    <property type="project" value="UniProtKB-ARBA"/>
</dbReference>
<keyword evidence="4" id="KW-0175">Coiled coil</keyword>
<evidence type="ECO:0000256" key="2">
    <source>
        <dbReference type="ARBA" id="ARBA00006783"/>
    </source>
</evidence>
<keyword evidence="3" id="KW-0805">Transcription regulation</keyword>
<dbReference type="GO" id="GO:0005634">
    <property type="term" value="C:nucleus"/>
    <property type="evidence" value="ECO:0007669"/>
    <property type="project" value="UniProtKB-SubCell"/>
</dbReference>
<dbReference type="AlphaFoldDB" id="A0AAV0F0K1"/>
<protein>
    <recommendedName>
        <fullName evidence="11">HTH myb-type domain-containing protein</fullName>
    </recommendedName>
</protein>
<dbReference type="NCBIfam" id="TIGR01557">
    <property type="entry name" value="myb_SHAQKYF"/>
    <property type="match status" value="1"/>
</dbReference>
<keyword evidence="6" id="KW-0539">Nucleus</keyword>
<dbReference type="FunFam" id="1.10.10.60:FF:000002">
    <property type="entry name" value="Myb family transcription factor"/>
    <property type="match status" value="1"/>
</dbReference>
<dbReference type="GO" id="GO:0003700">
    <property type="term" value="F:DNA-binding transcription factor activity"/>
    <property type="evidence" value="ECO:0007669"/>
    <property type="project" value="InterPro"/>
</dbReference>
<keyword evidence="10" id="KW-1185">Reference proteome</keyword>
<evidence type="ECO:0000313" key="9">
    <source>
        <dbReference type="EMBL" id="CAH9129005.1"/>
    </source>
</evidence>
<feature type="domain" description="Myb-like" evidence="7">
    <location>
        <begin position="30"/>
        <end position="80"/>
    </location>
</feature>
<dbReference type="InterPro" id="IPR025756">
    <property type="entry name" value="Myb_CC_LHEQLE"/>
</dbReference>
<evidence type="ECO:0000256" key="5">
    <source>
        <dbReference type="ARBA" id="ARBA00023163"/>
    </source>
</evidence>
<dbReference type="PANTHER" id="PTHR31499">
    <property type="entry name" value="MYB FAMILY TRANSCRIPTION FACTOR PHL11"/>
    <property type="match status" value="1"/>
</dbReference>
<proteinExistence type="inferred from homology"/>
<dbReference type="Proteomes" id="UP001152523">
    <property type="component" value="Unassembled WGS sequence"/>
</dbReference>
<dbReference type="Pfam" id="PF00249">
    <property type="entry name" value="Myb_DNA-binding"/>
    <property type="match status" value="1"/>
</dbReference>
<dbReference type="PANTHER" id="PTHR31499:SF11">
    <property type="entry name" value="MYB FAMILY TRANSCRIPTION FACTOR PHL8"/>
    <property type="match status" value="1"/>
</dbReference>